<dbReference type="EMBL" id="FNNQ01000006">
    <property type="protein sequence ID" value="SDW80725.1"/>
    <property type="molecule type" value="Genomic_DNA"/>
</dbReference>
<dbReference type="PANTHER" id="PTHR43335:SF4">
    <property type="entry name" value="ABC TRANSPORTER, ATP-BINDING PROTEIN"/>
    <property type="match status" value="1"/>
</dbReference>
<reference evidence="6 7" key="1">
    <citation type="submission" date="2016-10" db="EMBL/GenBank/DDBJ databases">
        <authorList>
            <person name="de Groot N.N."/>
        </authorList>
    </citation>
    <scope>NUCLEOTIDE SEQUENCE [LARGE SCALE GENOMIC DNA]</scope>
    <source>
        <strain evidence="6 7">DSM 45610</strain>
    </source>
</reference>
<dbReference type="SMART" id="SM00382">
    <property type="entry name" value="AAA"/>
    <property type="match status" value="1"/>
</dbReference>
<dbReference type="GO" id="GO:0005524">
    <property type="term" value="F:ATP binding"/>
    <property type="evidence" value="ECO:0007669"/>
    <property type="project" value="UniProtKB-KW"/>
</dbReference>
<dbReference type="Proteomes" id="UP000198534">
    <property type="component" value="Unassembled WGS sequence"/>
</dbReference>
<dbReference type="PROSITE" id="PS50893">
    <property type="entry name" value="ABC_TRANSPORTER_2"/>
    <property type="match status" value="1"/>
</dbReference>
<evidence type="ECO:0000259" key="5">
    <source>
        <dbReference type="PROSITE" id="PS50893"/>
    </source>
</evidence>
<organism evidence="6 7">
    <name type="scientific">Marininema mesophilum</name>
    <dbReference type="NCBI Taxonomy" id="1048340"/>
    <lineage>
        <taxon>Bacteria</taxon>
        <taxon>Bacillati</taxon>
        <taxon>Bacillota</taxon>
        <taxon>Bacilli</taxon>
        <taxon>Bacillales</taxon>
        <taxon>Thermoactinomycetaceae</taxon>
        <taxon>Marininema</taxon>
    </lineage>
</organism>
<keyword evidence="3" id="KW-0547">Nucleotide-binding</keyword>
<feature type="domain" description="ABC transporter" evidence="5">
    <location>
        <begin position="4"/>
        <end position="236"/>
    </location>
</feature>
<accession>A0A1H2WJH8</accession>
<evidence type="ECO:0000256" key="1">
    <source>
        <dbReference type="ARBA" id="ARBA00005417"/>
    </source>
</evidence>
<dbReference type="InterPro" id="IPR003439">
    <property type="entry name" value="ABC_transporter-like_ATP-bd"/>
</dbReference>
<dbReference type="InterPro" id="IPR017871">
    <property type="entry name" value="ABC_transporter-like_CS"/>
</dbReference>
<dbReference type="InterPro" id="IPR003593">
    <property type="entry name" value="AAA+_ATPase"/>
</dbReference>
<dbReference type="Gene3D" id="3.40.50.300">
    <property type="entry name" value="P-loop containing nucleotide triphosphate hydrolases"/>
    <property type="match status" value="1"/>
</dbReference>
<dbReference type="PROSITE" id="PS00211">
    <property type="entry name" value="ABC_TRANSPORTER_1"/>
    <property type="match status" value="1"/>
</dbReference>
<proteinExistence type="inferred from homology"/>
<dbReference type="CDD" id="cd03268">
    <property type="entry name" value="ABC_BcrA_bacitracin_resist"/>
    <property type="match status" value="1"/>
</dbReference>
<dbReference type="SUPFAM" id="SSF52540">
    <property type="entry name" value="P-loop containing nucleoside triphosphate hydrolases"/>
    <property type="match status" value="1"/>
</dbReference>
<dbReference type="STRING" id="1048340.SAMN05444487_106153"/>
<evidence type="ECO:0000313" key="6">
    <source>
        <dbReference type="EMBL" id="SDW80725.1"/>
    </source>
</evidence>
<gene>
    <name evidence="6" type="ORF">SAMN05444487_106153</name>
</gene>
<name>A0A1H2WJH8_9BACL</name>
<protein>
    <submittedName>
        <fullName evidence="6">ABC-type multidrug transport system, ATPase component</fullName>
    </submittedName>
</protein>
<dbReference type="AlphaFoldDB" id="A0A1H2WJH8"/>
<evidence type="ECO:0000256" key="3">
    <source>
        <dbReference type="ARBA" id="ARBA00022741"/>
    </source>
</evidence>
<dbReference type="Pfam" id="PF00005">
    <property type="entry name" value="ABC_tran"/>
    <property type="match status" value="1"/>
</dbReference>
<sequence>MNVLEAKNVTKRVGSRTLIDQMSFSIKKGQICGFLGPNGAGKTTLIRLLTGLIHPTKGDLSINGISVTQNRTKALMNIGAIVESPIFFPYLTGRKALLNLARLHPQLKGAQRKSRVKEVLEKVGLSHAADQKVGTYSLGMKQRLGIAQALLGNPSVIILDEPANGLDPMGMRELRSLILKLREETGISFFISSHLLDELQQLCDHLVVIKNGKLVWQGEMESLSGKPLYAFTLTPIDKAAPFIKKHYPVDHIEGNQIYVEIHEEDLAILNTHLIENGIQILSVEKKQKRLEDAFVEMMSS</sequence>
<evidence type="ECO:0000256" key="4">
    <source>
        <dbReference type="ARBA" id="ARBA00022840"/>
    </source>
</evidence>
<dbReference type="PANTHER" id="PTHR43335">
    <property type="entry name" value="ABC TRANSPORTER, ATP-BINDING PROTEIN"/>
    <property type="match status" value="1"/>
</dbReference>
<keyword evidence="4" id="KW-0067">ATP-binding</keyword>
<comment type="similarity">
    <text evidence="1">Belongs to the ABC transporter superfamily.</text>
</comment>
<dbReference type="GO" id="GO:0016887">
    <property type="term" value="F:ATP hydrolysis activity"/>
    <property type="evidence" value="ECO:0007669"/>
    <property type="project" value="InterPro"/>
</dbReference>
<dbReference type="OrthoDB" id="9804819at2"/>
<evidence type="ECO:0000313" key="7">
    <source>
        <dbReference type="Proteomes" id="UP000198534"/>
    </source>
</evidence>
<dbReference type="InterPro" id="IPR027417">
    <property type="entry name" value="P-loop_NTPase"/>
</dbReference>
<evidence type="ECO:0000256" key="2">
    <source>
        <dbReference type="ARBA" id="ARBA00022448"/>
    </source>
</evidence>
<keyword evidence="7" id="KW-1185">Reference proteome</keyword>
<keyword evidence="2" id="KW-0813">Transport</keyword>